<evidence type="ECO:0000313" key="2">
    <source>
        <dbReference type="Proteomes" id="UP000198327"/>
    </source>
</evidence>
<keyword evidence="2" id="KW-1185">Reference proteome</keyword>
<dbReference type="AlphaFoldDB" id="A0A239CMS1"/>
<proteinExistence type="predicted"/>
<name>A0A239CMS1_9NOCA</name>
<organism evidence="1 2">
    <name type="scientific">Rhodococcoides kyotonense</name>
    <dbReference type="NCBI Taxonomy" id="398843"/>
    <lineage>
        <taxon>Bacteria</taxon>
        <taxon>Bacillati</taxon>
        <taxon>Actinomycetota</taxon>
        <taxon>Actinomycetes</taxon>
        <taxon>Mycobacteriales</taxon>
        <taxon>Nocardiaceae</taxon>
        <taxon>Rhodococcoides</taxon>
    </lineage>
</organism>
<reference evidence="2" key="1">
    <citation type="submission" date="2017-06" db="EMBL/GenBank/DDBJ databases">
        <authorList>
            <person name="Varghese N."/>
            <person name="Submissions S."/>
        </authorList>
    </citation>
    <scope>NUCLEOTIDE SEQUENCE [LARGE SCALE GENOMIC DNA]</scope>
    <source>
        <strain evidence="2">JCM 23211</strain>
    </source>
</reference>
<sequence>MWASSWLAGLGAPDDVIDALTEWAPMHLLVAGDERSADATGLSWPTPRADGVAGLLTVIRRHLPTQRTEPGIQLLLPHPGATTNLPPNTPFSRSAIVAEQAVVVGDSGTTGLGIVPTVEGPDVLRWTVFVIDVPPAAANDFTLGQAEYAMRDAVRGAADALGSLQSLPTRSDLGDPRTRIAAELAEFSRHRYPAETPERALRVLESADRVAAILSVAGHSSPTEEATARSAAAREDLIRPLWTAVQSARLGAVTASIQSSVPRR</sequence>
<gene>
    <name evidence="1" type="ORF">SAMN05421642_101107</name>
</gene>
<accession>A0A239CMS1</accession>
<dbReference type="Proteomes" id="UP000198327">
    <property type="component" value="Unassembled WGS sequence"/>
</dbReference>
<protein>
    <submittedName>
        <fullName evidence="1">Uncharacterized protein</fullName>
    </submittedName>
</protein>
<evidence type="ECO:0000313" key="1">
    <source>
        <dbReference type="EMBL" id="SNS21447.1"/>
    </source>
</evidence>
<dbReference type="EMBL" id="FZOW01000001">
    <property type="protein sequence ID" value="SNS21447.1"/>
    <property type="molecule type" value="Genomic_DNA"/>
</dbReference>
<dbReference type="STRING" id="398843.A3K89_02200"/>